<dbReference type="Pfam" id="PF04740">
    <property type="entry name" value="LXG"/>
    <property type="match status" value="1"/>
</dbReference>
<evidence type="ECO:0000313" key="4">
    <source>
        <dbReference type="Proteomes" id="UP000051727"/>
    </source>
</evidence>
<dbReference type="Proteomes" id="UP000051727">
    <property type="component" value="Unassembled WGS sequence"/>
</dbReference>
<feature type="domain" description="LXG" evidence="2">
    <location>
        <begin position="4"/>
        <end position="236"/>
    </location>
</feature>
<proteinExistence type="inferred from homology"/>
<dbReference type="AlphaFoldDB" id="A0A0R2FGX6"/>
<evidence type="ECO:0000313" key="3">
    <source>
        <dbReference type="EMBL" id="KRN27858.1"/>
    </source>
</evidence>
<dbReference type="STRING" id="1618.IV36_GL000655"/>
<gene>
    <name evidence="3" type="ORF">IV36_GL000655</name>
</gene>
<dbReference type="PROSITE" id="PS51756">
    <property type="entry name" value="LXG"/>
    <property type="match status" value="1"/>
</dbReference>
<organism evidence="3 4">
    <name type="scientific">Liquorilactobacillus mali</name>
    <dbReference type="NCBI Taxonomy" id="1618"/>
    <lineage>
        <taxon>Bacteria</taxon>
        <taxon>Bacillati</taxon>
        <taxon>Bacillota</taxon>
        <taxon>Bacilli</taxon>
        <taxon>Lactobacillales</taxon>
        <taxon>Lactobacillaceae</taxon>
        <taxon>Liquorilactobacillus</taxon>
    </lineage>
</organism>
<dbReference type="PATRIC" id="fig|1618.3.peg.656"/>
<comment type="caution">
    <text evidence="3">The sequence shown here is derived from an EMBL/GenBank/DDBJ whole genome shotgun (WGS) entry which is preliminary data.</text>
</comment>
<evidence type="ECO:0000259" key="2">
    <source>
        <dbReference type="PROSITE" id="PS51756"/>
    </source>
</evidence>
<dbReference type="InterPro" id="IPR006829">
    <property type="entry name" value="LXG_dom"/>
</dbReference>
<reference evidence="3 4" key="1">
    <citation type="journal article" date="2015" name="Genome Announc.">
        <title>Expanding the biotechnology potential of lactobacilli through comparative genomics of 213 strains and associated genera.</title>
        <authorList>
            <person name="Sun Z."/>
            <person name="Harris H.M."/>
            <person name="McCann A."/>
            <person name="Guo C."/>
            <person name="Argimon S."/>
            <person name="Zhang W."/>
            <person name="Yang X."/>
            <person name="Jeffery I.B."/>
            <person name="Cooney J.C."/>
            <person name="Kagawa T.F."/>
            <person name="Liu W."/>
            <person name="Song Y."/>
            <person name="Salvetti E."/>
            <person name="Wrobel A."/>
            <person name="Rasinkangas P."/>
            <person name="Parkhill J."/>
            <person name="Rea M.C."/>
            <person name="O'Sullivan O."/>
            <person name="Ritari J."/>
            <person name="Douillard F.P."/>
            <person name="Paul Ross R."/>
            <person name="Yang R."/>
            <person name="Briner A.E."/>
            <person name="Felis G.E."/>
            <person name="de Vos W.M."/>
            <person name="Barrangou R."/>
            <person name="Klaenhammer T.R."/>
            <person name="Caufield P.W."/>
            <person name="Cui Y."/>
            <person name="Zhang H."/>
            <person name="O'Toole P.W."/>
        </authorList>
    </citation>
    <scope>NUCLEOTIDE SEQUENCE [LARGE SCALE GENOMIC DNA]</scope>
    <source>
        <strain evidence="3 4">ATCC 27304</strain>
    </source>
</reference>
<comment type="similarity">
    <text evidence="1">In the N-terminal section; belongs to the LXG family.</text>
</comment>
<evidence type="ECO:0000256" key="1">
    <source>
        <dbReference type="ARBA" id="ARBA00034117"/>
    </source>
</evidence>
<name>A0A0R2FGX6_9LACO</name>
<protein>
    <recommendedName>
        <fullName evidence="2">LXG domain-containing protein</fullName>
    </recommendedName>
</protein>
<dbReference type="OrthoDB" id="2224806at2"/>
<dbReference type="EMBL" id="JQAR01000017">
    <property type="protein sequence ID" value="KRN27858.1"/>
    <property type="molecule type" value="Genomic_DNA"/>
</dbReference>
<accession>A0A0R2FGX6</accession>
<sequence>MGDGHMRIDVLEVIEARQTLESSRSHIESELDYLREVADSEALSGKVKTAIKNKIVNHQIPLLTEYKMAAFYISQEFNNQYEAFKGIVKENSMTAVIDTDELTRLEEKLSGIANNFTEIASRTKQVYASIDDLVAVSNVGSSRFTEQLAKAKKVLTNTRTWMADFNARKNSSRVTELLAQQNNQLTQLNSVGKIDYTATAATGLYKNASFKKQVAKELLAEKNAENKYLKTYYQDKYIWQQYSSSQVSVAL</sequence>